<reference evidence="3" key="1">
    <citation type="submission" date="2025-08" db="UniProtKB">
        <authorList>
            <consortium name="RefSeq"/>
        </authorList>
    </citation>
    <scope>IDENTIFICATION</scope>
    <source>
        <tissue evidence="3">Liver</tissue>
    </source>
</reference>
<gene>
    <name evidence="3" type="primary">LOC112542804</name>
</gene>
<dbReference type="RefSeq" id="XP_025032265.1">
    <property type="nucleotide sequence ID" value="XM_025176497.1"/>
</dbReference>
<evidence type="ECO:0000313" key="3">
    <source>
        <dbReference type="RefSeq" id="XP_025032265.1"/>
    </source>
</evidence>
<dbReference type="AlphaFoldDB" id="A0A9F5J168"/>
<feature type="region of interest" description="Disordered" evidence="1">
    <location>
        <begin position="11"/>
        <end position="33"/>
    </location>
</feature>
<dbReference type="KEGG" id="pbi:112542804"/>
<sequence>MWVSDRFRFAFDSPPERTGQRRGMPGGALEKNPSMELAATTPFRVTMGKTPCRMQPERWEGKQSRRSPRKADGSPS</sequence>
<feature type="compositionally biased region" description="Basic and acidic residues" evidence="1">
    <location>
        <begin position="55"/>
        <end position="76"/>
    </location>
</feature>
<accession>A0A9F5J168</accession>
<evidence type="ECO:0000256" key="1">
    <source>
        <dbReference type="SAM" id="MobiDB-lite"/>
    </source>
</evidence>
<keyword evidence="2" id="KW-1185">Reference proteome</keyword>
<dbReference type="GeneID" id="112542804"/>
<protein>
    <submittedName>
        <fullName evidence="3">Disabled homolog 2-interacting protein-like</fullName>
    </submittedName>
</protein>
<evidence type="ECO:0000313" key="2">
    <source>
        <dbReference type="Proteomes" id="UP000695026"/>
    </source>
</evidence>
<name>A0A9F5J168_PYTBI</name>
<dbReference type="Proteomes" id="UP000695026">
    <property type="component" value="Unplaced"/>
</dbReference>
<dbReference type="OrthoDB" id="9950250at2759"/>
<organism evidence="2 3">
    <name type="scientific">Python bivittatus</name>
    <name type="common">Burmese python</name>
    <name type="synonym">Python molurus bivittatus</name>
    <dbReference type="NCBI Taxonomy" id="176946"/>
    <lineage>
        <taxon>Eukaryota</taxon>
        <taxon>Metazoa</taxon>
        <taxon>Chordata</taxon>
        <taxon>Craniata</taxon>
        <taxon>Vertebrata</taxon>
        <taxon>Euteleostomi</taxon>
        <taxon>Lepidosauria</taxon>
        <taxon>Squamata</taxon>
        <taxon>Bifurcata</taxon>
        <taxon>Unidentata</taxon>
        <taxon>Episquamata</taxon>
        <taxon>Toxicofera</taxon>
        <taxon>Serpentes</taxon>
        <taxon>Henophidia</taxon>
        <taxon>Pythonidae</taxon>
        <taxon>Python</taxon>
    </lineage>
</organism>
<proteinExistence type="predicted"/>
<feature type="region of interest" description="Disordered" evidence="1">
    <location>
        <begin position="48"/>
        <end position="76"/>
    </location>
</feature>